<protein>
    <submittedName>
        <fullName evidence="2">OsmC family peroxiredoxin</fullName>
    </submittedName>
</protein>
<name>A0A364NNL7_9GAMM</name>
<dbReference type="InterPro" id="IPR015946">
    <property type="entry name" value="KH_dom-like_a/b"/>
</dbReference>
<dbReference type="AlphaFoldDB" id="A0A364NNL7"/>
<evidence type="ECO:0000313" key="3">
    <source>
        <dbReference type="Proteomes" id="UP000250744"/>
    </source>
</evidence>
<dbReference type="InterPro" id="IPR036102">
    <property type="entry name" value="OsmC/Ohrsf"/>
</dbReference>
<keyword evidence="1" id="KW-0472">Membrane</keyword>
<keyword evidence="1" id="KW-0812">Transmembrane</keyword>
<dbReference type="InterPro" id="IPR052924">
    <property type="entry name" value="OsmC/Ohr_hydroprdx_reductase"/>
</dbReference>
<evidence type="ECO:0000256" key="1">
    <source>
        <dbReference type="SAM" id="Phobius"/>
    </source>
</evidence>
<proteinExistence type="predicted"/>
<dbReference type="Gene3D" id="3.30.300.20">
    <property type="match status" value="1"/>
</dbReference>
<dbReference type="PANTHER" id="PTHR35368:SF1">
    <property type="entry name" value="HYDROPEROXIDE REDUCTASE"/>
    <property type="match status" value="1"/>
</dbReference>
<dbReference type="EMBL" id="QKRX01000004">
    <property type="protein sequence ID" value="RAU18634.1"/>
    <property type="molecule type" value="Genomic_DNA"/>
</dbReference>
<dbReference type="Proteomes" id="UP000250744">
    <property type="component" value="Unassembled WGS sequence"/>
</dbReference>
<comment type="caution">
    <text evidence="2">The sequence shown here is derived from an EMBL/GenBank/DDBJ whole genome shotgun (WGS) entry which is preliminary data.</text>
</comment>
<feature type="transmembrane region" description="Helical" evidence="1">
    <location>
        <begin position="48"/>
        <end position="65"/>
    </location>
</feature>
<dbReference type="OrthoDB" id="9789573at2"/>
<keyword evidence="1" id="KW-1133">Transmembrane helix</keyword>
<gene>
    <name evidence="2" type="ORF">DN062_07660</name>
</gene>
<accession>A0A364NNL7</accession>
<dbReference type="PANTHER" id="PTHR35368">
    <property type="entry name" value="HYDROPEROXIDE REDUCTASE"/>
    <property type="match status" value="1"/>
</dbReference>
<sequence length="145" mass="15697">MSQTKTINVEASLDQGFTVRGAIGEHQLVIDQPISAKGAGLGATPLEMFLFSLAGCIGTIGRIAAFQKKINLKGMNITVEGDYNPAGLLGKPTDDRMGFQEIRIRAVIDADMSDAEKEAFLDEICHRCPLHDNTRLETQVVHSIA</sequence>
<dbReference type="RefSeq" id="WP_112158739.1">
    <property type="nucleotide sequence ID" value="NZ_QKRX01000004.1"/>
</dbReference>
<dbReference type="SUPFAM" id="SSF82784">
    <property type="entry name" value="OsmC-like"/>
    <property type="match status" value="1"/>
</dbReference>
<evidence type="ECO:0000313" key="2">
    <source>
        <dbReference type="EMBL" id="RAU18634.1"/>
    </source>
</evidence>
<dbReference type="InterPro" id="IPR003718">
    <property type="entry name" value="OsmC/Ohr_fam"/>
</dbReference>
<dbReference type="Pfam" id="PF02566">
    <property type="entry name" value="OsmC"/>
    <property type="match status" value="1"/>
</dbReference>
<organism evidence="2 3">
    <name type="scientific">Nitrincola tibetensis</name>
    <dbReference type="NCBI Taxonomy" id="2219697"/>
    <lineage>
        <taxon>Bacteria</taxon>
        <taxon>Pseudomonadati</taxon>
        <taxon>Pseudomonadota</taxon>
        <taxon>Gammaproteobacteria</taxon>
        <taxon>Oceanospirillales</taxon>
        <taxon>Oceanospirillaceae</taxon>
        <taxon>Nitrincola</taxon>
    </lineage>
</organism>
<reference evidence="2 3" key="1">
    <citation type="submission" date="2018-06" db="EMBL/GenBank/DDBJ databases">
        <title>Nitrincola tibetense sp. nov., isolated from Lake XuguoCo on Tibetan Plateau.</title>
        <authorList>
            <person name="Xing P."/>
        </authorList>
    </citation>
    <scope>NUCLEOTIDE SEQUENCE [LARGE SCALE GENOMIC DNA]</scope>
    <source>
        <strain evidence="3">xg18</strain>
    </source>
</reference>
<keyword evidence="3" id="KW-1185">Reference proteome</keyword>